<dbReference type="GO" id="GO:0002764">
    <property type="term" value="P:immune response-regulating signaling pathway"/>
    <property type="evidence" value="ECO:0007669"/>
    <property type="project" value="TreeGrafter"/>
</dbReference>
<dbReference type="InterPro" id="IPR036179">
    <property type="entry name" value="Ig-like_dom_sf"/>
</dbReference>
<evidence type="ECO:0000313" key="8">
    <source>
        <dbReference type="RefSeq" id="XP_021090993.1"/>
    </source>
</evidence>
<dbReference type="OrthoDB" id="9838250at2759"/>
<gene>
    <name evidence="8" type="primary">LOC110343534</name>
</gene>
<keyword evidence="5" id="KW-0812">Transmembrane</keyword>
<accession>A0A3Q0DDW6</accession>
<dbReference type="SUPFAM" id="SSF48726">
    <property type="entry name" value="Immunoglobulin"/>
    <property type="match status" value="1"/>
</dbReference>
<keyword evidence="3" id="KW-0325">Glycoprotein</keyword>
<keyword evidence="4" id="KW-0393">Immunoglobulin domain</keyword>
<proteinExistence type="predicted"/>
<keyword evidence="7" id="KW-1185">Reference proteome</keyword>
<evidence type="ECO:0000256" key="5">
    <source>
        <dbReference type="SAM" id="Phobius"/>
    </source>
</evidence>
<evidence type="ECO:0000256" key="1">
    <source>
        <dbReference type="ARBA" id="ARBA00022729"/>
    </source>
</evidence>
<dbReference type="InterPro" id="IPR050412">
    <property type="entry name" value="Ig-like_Receptors_ImmuneReg"/>
</dbReference>
<evidence type="ECO:0000256" key="6">
    <source>
        <dbReference type="SAM" id="SignalP"/>
    </source>
</evidence>
<dbReference type="FunFam" id="2.60.40.10:FF:000049">
    <property type="entry name" value="Leukocyte immunoglobulin-like receptor subfamily B member 1"/>
    <property type="match status" value="1"/>
</dbReference>
<reference evidence="8" key="1">
    <citation type="submission" date="2025-08" db="UniProtKB">
        <authorList>
            <consortium name="RefSeq"/>
        </authorList>
    </citation>
    <scope>IDENTIFICATION</scope>
    <source>
        <tissue evidence="8">Liver</tissue>
    </source>
</reference>
<dbReference type="Proteomes" id="UP000886700">
    <property type="component" value="Unplaced"/>
</dbReference>
<evidence type="ECO:0000256" key="4">
    <source>
        <dbReference type="ARBA" id="ARBA00023319"/>
    </source>
</evidence>
<dbReference type="GeneID" id="110343534"/>
<dbReference type="PANTHER" id="PTHR11738">
    <property type="entry name" value="MHC CLASS I NK CELL RECEPTOR"/>
    <property type="match status" value="1"/>
</dbReference>
<dbReference type="Gene3D" id="2.60.40.10">
    <property type="entry name" value="Immunoglobulins"/>
    <property type="match status" value="1"/>
</dbReference>
<evidence type="ECO:0000256" key="3">
    <source>
        <dbReference type="ARBA" id="ARBA00023180"/>
    </source>
</evidence>
<protein>
    <submittedName>
        <fullName evidence="8">Leukocyte-associated immunoglobulin-like receptor 2 isoform X1</fullName>
    </submittedName>
</protein>
<dbReference type="PANTHER" id="PTHR11738:SF129">
    <property type="entry name" value="LEUKOCYTE-ASSOCIATED IMMUNOGLOBULIN-LIKE RECEPTOR 1"/>
    <property type="match status" value="1"/>
</dbReference>
<dbReference type="AlphaFoldDB" id="A0A3Q0DDW6"/>
<evidence type="ECO:0000256" key="2">
    <source>
        <dbReference type="ARBA" id="ARBA00023157"/>
    </source>
</evidence>
<dbReference type="GO" id="GO:0005886">
    <property type="term" value="C:plasma membrane"/>
    <property type="evidence" value="ECO:0007669"/>
    <property type="project" value="TreeGrafter"/>
</dbReference>
<feature type="signal peptide" evidence="6">
    <location>
        <begin position="1"/>
        <end position="22"/>
    </location>
</feature>
<feature type="transmembrane region" description="Helical" evidence="5">
    <location>
        <begin position="145"/>
        <end position="165"/>
    </location>
</feature>
<keyword evidence="1 6" id="KW-0732">Signal</keyword>
<dbReference type="InterPro" id="IPR013783">
    <property type="entry name" value="Ig-like_fold"/>
</dbReference>
<dbReference type="KEGG" id="maua:110343534"/>
<keyword evidence="2" id="KW-1015">Disulfide bond</keyword>
<dbReference type="RefSeq" id="XP_021090993.1">
    <property type="nucleotide sequence ID" value="XM_021235334.2"/>
</dbReference>
<organism evidence="7 8">
    <name type="scientific">Mesocricetus auratus</name>
    <name type="common">Golden hamster</name>
    <dbReference type="NCBI Taxonomy" id="10036"/>
    <lineage>
        <taxon>Eukaryota</taxon>
        <taxon>Metazoa</taxon>
        <taxon>Chordata</taxon>
        <taxon>Craniata</taxon>
        <taxon>Vertebrata</taxon>
        <taxon>Euteleostomi</taxon>
        <taxon>Mammalia</taxon>
        <taxon>Eutheria</taxon>
        <taxon>Euarchontoglires</taxon>
        <taxon>Glires</taxon>
        <taxon>Rodentia</taxon>
        <taxon>Myomorpha</taxon>
        <taxon>Muroidea</taxon>
        <taxon>Cricetidae</taxon>
        <taxon>Cricetinae</taxon>
        <taxon>Mesocricetus</taxon>
    </lineage>
</organism>
<feature type="chain" id="PRO_5018053805" evidence="6">
    <location>
        <begin position="23"/>
        <end position="189"/>
    </location>
</feature>
<evidence type="ECO:0000313" key="7">
    <source>
        <dbReference type="Proteomes" id="UP000886700"/>
    </source>
</evidence>
<sequence length="189" mass="20933">MFPLLSISIVVFIFSLSQTTRTQDGHLPRPSIFAVPGHAHALPRGISVVIACRSPVGFERFRLEKEHLRIIDVINSSSSKTAARFYLGTVSKDTAGHYSCLYNIRNSWSPRSETLELKVIREDITEASPPVSDMTSAPTLQSYEVWNVVRMALAGVVLVVLGAIIGEAWHNQRKSTDSSRTTSGHNQRD</sequence>
<keyword evidence="5" id="KW-1133">Transmembrane helix</keyword>
<keyword evidence="5" id="KW-0472">Membrane</keyword>
<name>A0A3Q0DDW6_MESAU</name>